<protein>
    <submittedName>
        <fullName evidence="2">Uncharacterized protein</fullName>
    </submittedName>
</protein>
<feature type="region of interest" description="Disordered" evidence="1">
    <location>
        <begin position="377"/>
        <end position="433"/>
    </location>
</feature>
<dbReference type="Proteomes" id="UP001159364">
    <property type="component" value="Linkage Group LG10"/>
</dbReference>
<feature type="compositionally biased region" description="Basic and acidic residues" evidence="1">
    <location>
        <begin position="126"/>
        <end position="174"/>
    </location>
</feature>
<reference evidence="2 3" key="1">
    <citation type="submission" date="2021-09" db="EMBL/GenBank/DDBJ databases">
        <title>Genomic insights and catalytic innovation underlie evolution of tropane alkaloids biosynthesis.</title>
        <authorList>
            <person name="Wang Y.-J."/>
            <person name="Tian T."/>
            <person name="Huang J.-P."/>
            <person name="Huang S.-X."/>
        </authorList>
    </citation>
    <scope>NUCLEOTIDE SEQUENCE [LARGE SCALE GENOMIC DNA]</scope>
    <source>
        <strain evidence="2">KIB-2018</strain>
        <tissue evidence="2">Leaf</tissue>
    </source>
</reference>
<evidence type="ECO:0000313" key="2">
    <source>
        <dbReference type="EMBL" id="KAJ8751967.1"/>
    </source>
</evidence>
<feature type="region of interest" description="Disordered" evidence="1">
    <location>
        <begin position="839"/>
        <end position="870"/>
    </location>
</feature>
<feature type="compositionally biased region" description="Polar residues" evidence="1">
    <location>
        <begin position="475"/>
        <end position="490"/>
    </location>
</feature>
<feature type="compositionally biased region" description="Basic and acidic residues" evidence="1">
    <location>
        <begin position="292"/>
        <end position="303"/>
    </location>
</feature>
<feature type="compositionally biased region" description="Basic and acidic residues" evidence="1">
    <location>
        <begin position="377"/>
        <end position="399"/>
    </location>
</feature>
<feature type="region of interest" description="Disordered" evidence="1">
    <location>
        <begin position="1085"/>
        <end position="1113"/>
    </location>
</feature>
<feature type="compositionally biased region" description="Basic and acidic residues" evidence="1">
    <location>
        <begin position="449"/>
        <end position="467"/>
    </location>
</feature>
<sequence>MPRSSRHKSSKHNSRDAKEYSDSESSKDRRGEERESSARVSKDSSFGEKRKQLESGNADEYCWSKRRKERVDDDDDDDDRWNGGEDDDRVRGGGDGTKNSKEKSRRREWSEELVMKKISTSGSGKSEAKRKEDKEEGTEREREKDRKSKEGKSEKFADGEDQRAVKHFSHKTEFISHNLLQSLESNNQLDRRSRRRRDGSGDREKHQDDKDIDDKLFSSKGDVDNDGRSRDEKCKQEKYKDKYCEDVDRENRCREDKQKYKHSSRDYTSSKLDDNHLRDKKESMDILLKISRPPDDKNDHERDDDLDCDYDFDLKRDCDNYHDRNRDGICDDDRDQDLKHGRDCVRERDQVQDQDRELDHDHDWDWDRDRERYHAHDRDWNRDIERDRDSDNDRDKDQELEQAVDFDEGDADERISKYKDSQKGRKRSDEFDDYVDRKCKAIQTYYPDMEKKPFGSNKVESDIDRARSHSRQPHLDNNVTNNRWRSSESIGSADEYRHFKPDEPKHRDAVTEAKPKTISSRESERASKYKSSERSTKFDDLHMVELSLERSSTSKALPLGLVKRSPSSSSLERRFTNRSGTRRSLDIEESNRSSSSMGARDLVPCNERHDLPLEKQLMDDLIPNDSPFYYRNSQSNPAVTPAFRGGVGSPFIGVLEEDNRINSGARYKQSVDPILGRGQGNNWRGAPNWSSPMPNGYIPFQHGPPHGNFQTLMPQFATPPLFGVRPSIENHSGMAYHITDVDRFSGHLRPLGWQNMMNGSGNTHVHGWDGSNGVYRGEMHMYGGSEWEQNRHPMNGQGWETGVDRWKGQNCDSKTDLPSKSLIEDSQVQAQAPVDALYTGQGGQKSENENGYNGLQEKTHETKPAGIYSAKESSELSKKYTNEKMPCASEISTDFRTAYSYSAYLSKLDISTELTSLDIYSQFLSSLNLRQNTIVDDSMAMLVNLKCGAKAVSKSSNSLFNPSLFSAKRDSVHKRALRIYKKQKLLVDFPSVNSRQVGLNSVSKMEEQVLVSNVIAAQNLTLSCEGEMNKAAVADLGQVKAEATTVACGPTSEEMVPSDNLVTVRDHDPPVKLDMLDEVVSHYGPPKPTHTVSGDHIDASEGESAAADASDGHNMDETCKIKDNVSFSCAEEGQGLGDAMYGSLLSSDDPCKASEDLMVGSNESESVILSRIHHSPENTH</sequence>
<feature type="compositionally biased region" description="Basic and acidic residues" evidence="1">
    <location>
        <begin position="198"/>
        <end position="236"/>
    </location>
</feature>
<feature type="compositionally biased region" description="Basic and acidic residues" evidence="1">
    <location>
        <begin position="412"/>
        <end position="433"/>
    </location>
</feature>
<feature type="compositionally biased region" description="Basic residues" evidence="1">
    <location>
        <begin position="1"/>
        <end position="12"/>
    </location>
</feature>
<gene>
    <name evidence="2" type="ORF">K2173_000713</name>
</gene>
<feature type="compositionally biased region" description="Acidic residues" evidence="1">
    <location>
        <begin position="400"/>
        <end position="411"/>
    </location>
</feature>
<feature type="compositionally biased region" description="Basic and acidic residues" evidence="1">
    <location>
        <begin position="80"/>
        <end position="115"/>
    </location>
</feature>
<feature type="compositionally biased region" description="Basic and acidic residues" evidence="1">
    <location>
        <begin position="13"/>
        <end position="53"/>
    </location>
</feature>
<evidence type="ECO:0000313" key="3">
    <source>
        <dbReference type="Proteomes" id="UP001159364"/>
    </source>
</evidence>
<feature type="region of interest" description="Disordered" evidence="1">
    <location>
        <begin position="561"/>
        <end position="602"/>
    </location>
</feature>
<feature type="compositionally biased region" description="Low complexity" evidence="1">
    <location>
        <begin position="178"/>
        <end position="188"/>
    </location>
</feature>
<organism evidence="2 3">
    <name type="scientific">Erythroxylum novogranatense</name>
    <dbReference type="NCBI Taxonomy" id="1862640"/>
    <lineage>
        <taxon>Eukaryota</taxon>
        <taxon>Viridiplantae</taxon>
        <taxon>Streptophyta</taxon>
        <taxon>Embryophyta</taxon>
        <taxon>Tracheophyta</taxon>
        <taxon>Spermatophyta</taxon>
        <taxon>Magnoliopsida</taxon>
        <taxon>eudicotyledons</taxon>
        <taxon>Gunneridae</taxon>
        <taxon>Pentapetalae</taxon>
        <taxon>rosids</taxon>
        <taxon>fabids</taxon>
        <taxon>Malpighiales</taxon>
        <taxon>Erythroxylaceae</taxon>
        <taxon>Erythroxylum</taxon>
    </lineage>
</organism>
<name>A0AAV8SIA6_9ROSI</name>
<feature type="compositionally biased region" description="Basic and acidic residues" evidence="1">
    <location>
        <begin position="494"/>
        <end position="535"/>
    </location>
</feature>
<keyword evidence="3" id="KW-1185">Reference proteome</keyword>
<feature type="compositionally biased region" description="Basic and acidic residues" evidence="1">
    <location>
        <begin position="312"/>
        <end position="362"/>
    </location>
</feature>
<comment type="caution">
    <text evidence="2">The sequence shown here is derived from an EMBL/GenBank/DDBJ whole genome shotgun (WGS) entry which is preliminary data.</text>
</comment>
<dbReference type="PANTHER" id="PTHR34837:SF1">
    <property type="entry name" value="LOW PROTEIN: ZINC FINGER CCCH DOMAIN PROTEIN"/>
    <property type="match status" value="1"/>
</dbReference>
<feature type="region of interest" description="Disordered" evidence="1">
    <location>
        <begin position="449"/>
        <end position="535"/>
    </location>
</feature>
<evidence type="ECO:0000256" key="1">
    <source>
        <dbReference type="SAM" id="MobiDB-lite"/>
    </source>
</evidence>
<dbReference type="AlphaFoldDB" id="A0AAV8SIA6"/>
<dbReference type="EMBL" id="JAIWQS010000010">
    <property type="protein sequence ID" value="KAJ8751967.1"/>
    <property type="molecule type" value="Genomic_DNA"/>
</dbReference>
<accession>A0AAV8SIA6</accession>
<feature type="compositionally biased region" description="Basic and acidic residues" evidence="1">
    <location>
        <begin position="271"/>
        <end position="284"/>
    </location>
</feature>
<feature type="region of interest" description="Disordered" evidence="1">
    <location>
        <begin position="254"/>
        <end position="362"/>
    </location>
</feature>
<proteinExistence type="predicted"/>
<feature type="region of interest" description="Disordered" evidence="1">
    <location>
        <begin position="1"/>
        <end position="236"/>
    </location>
</feature>
<dbReference type="PANTHER" id="PTHR34837">
    <property type="entry name" value="OS05G0595500 PROTEIN"/>
    <property type="match status" value="1"/>
</dbReference>